<evidence type="ECO:0000313" key="4">
    <source>
        <dbReference type="Proteomes" id="UP001612741"/>
    </source>
</evidence>
<feature type="transmembrane region" description="Helical" evidence="2">
    <location>
        <begin position="64"/>
        <end position="84"/>
    </location>
</feature>
<accession>A0ABW7YMT3</accession>
<organism evidence="3 4">
    <name type="scientific">Nonomuraea typhae</name>
    <dbReference type="NCBI Taxonomy" id="2603600"/>
    <lineage>
        <taxon>Bacteria</taxon>
        <taxon>Bacillati</taxon>
        <taxon>Actinomycetota</taxon>
        <taxon>Actinomycetes</taxon>
        <taxon>Streptosporangiales</taxon>
        <taxon>Streptosporangiaceae</taxon>
        <taxon>Nonomuraea</taxon>
    </lineage>
</organism>
<feature type="region of interest" description="Disordered" evidence="1">
    <location>
        <begin position="11"/>
        <end position="61"/>
    </location>
</feature>
<evidence type="ECO:0000256" key="1">
    <source>
        <dbReference type="SAM" id="MobiDB-lite"/>
    </source>
</evidence>
<proteinExistence type="predicted"/>
<reference evidence="3 4" key="1">
    <citation type="submission" date="2024-10" db="EMBL/GenBank/DDBJ databases">
        <title>The Natural Products Discovery Center: Release of the First 8490 Sequenced Strains for Exploring Actinobacteria Biosynthetic Diversity.</title>
        <authorList>
            <person name="Kalkreuter E."/>
            <person name="Kautsar S.A."/>
            <person name="Yang D."/>
            <person name="Bader C.D."/>
            <person name="Teijaro C.N."/>
            <person name="Fluegel L."/>
            <person name="Davis C.M."/>
            <person name="Simpson J.R."/>
            <person name="Lauterbach L."/>
            <person name="Steele A.D."/>
            <person name="Gui C."/>
            <person name="Meng S."/>
            <person name="Li G."/>
            <person name="Viehrig K."/>
            <person name="Ye F."/>
            <person name="Su P."/>
            <person name="Kiefer A.F."/>
            <person name="Nichols A."/>
            <person name="Cepeda A.J."/>
            <person name="Yan W."/>
            <person name="Fan B."/>
            <person name="Jiang Y."/>
            <person name="Adhikari A."/>
            <person name="Zheng C.-J."/>
            <person name="Schuster L."/>
            <person name="Cowan T.M."/>
            <person name="Smanski M.J."/>
            <person name="Chevrette M.G."/>
            <person name="De Carvalho L.P.S."/>
            <person name="Shen B."/>
        </authorList>
    </citation>
    <scope>NUCLEOTIDE SEQUENCE [LARGE SCALE GENOMIC DNA]</scope>
    <source>
        <strain evidence="3 4">NPDC050545</strain>
    </source>
</reference>
<keyword evidence="2" id="KW-0472">Membrane</keyword>
<dbReference type="RefSeq" id="WP_397079907.1">
    <property type="nucleotide sequence ID" value="NZ_JBITGY010000002.1"/>
</dbReference>
<keyword evidence="2" id="KW-0812">Transmembrane</keyword>
<feature type="compositionally biased region" description="Gly residues" evidence="1">
    <location>
        <begin position="46"/>
        <end position="57"/>
    </location>
</feature>
<keyword evidence="2" id="KW-1133">Transmembrane helix</keyword>
<dbReference type="Proteomes" id="UP001612741">
    <property type="component" value="Unassembled WGS sequence"/>
</dbReference>
<evidence type="ECO:0000256" key="2">
    <source>
        <dbReference type="SAM" id="Phobius"/>
    </source>
</evidence>
<dbReference type="EMBL" id="JBITGY010000002">
    <property type="protein sequence ID" value="MFI6497217.1"/>
    <property type="molecule type" value="Genomic_DNA"/>
</dbReference>
<feature type="compositionally biased region" description="Basic and acidic residues" evidence="1">
    <location>
        <begin position="131"/>
        <end position="141"/>
    </location>
</feature>
<comment type="caution">
    <text evidence="3">The sequence shown here is derived from an EMBL/GenBank/DDBJ whole genome shotgun (WGS) entry which is preliminary data.</text>
</comment>
<name>A0ABW7YMT3_9ACTN</name>
<feature type="region of interest" description="Disordered" evidence="1">
    <location>
        <begin position="100"/>
        <end position="149"/>
    </location>
</feature>
<evidence type="ECO:0000313" key="3">
    <source>
        <dbReference type="EMBL" id="MFI6497217.1"/>
    </source>
</evidence>
<sequence length="330" mass="35020">MDDLDARFQELVSQIPEDEQRQMREAAAKAARQARPAPRRARRSGGSAGSWGSSGHGGGRRRRGWLAVVVAFAVLVSAGSVLAFRPDFLSPAVPDGLPSIEDPLLSADPQIPSDPQLSEDPQIPSDPQLSEDPRPSDDPRPADPFAGSPEAGFADGAAGFVMPAAEALGGLPEKDVATGLERVRELMIAAYLDPTAIMGGPATRLRGLLEPGQREKADALVTAFAPGTAELATDVIKVDGTAGISPHKDGGVRVTVRYRVVYAVQPVGRPQQVVRLTVRPHGTFRLHERGRVLVEDLRADATPARCDTGDRFIHPVYPGSDSGCRNATEA</sequence>
<protein>
    <submittedName>
        <fullName evidence="3">Uncharacterized protein</fullName>
    </submittedName>
</protein>
<feature type="compositionally biased region" description="Basic and acidic residues" evidence="1">
    <location>
        <begin position="18"/>
        <end position="27"/>
    </location>
</feature>
<gene>
    <name evidence="3" type="ORF">ACIBG2_07540</name>
</gene>
<keyword evidence="4" id="KW-1185">Reference proteome</keyword>